<dbReference type="Proteomes" id="UP001612928">
    <property type="component" value="Unassembled WGS sequence"/>
</dbReference>
<comment type="caution">
    <text evidence="3">The sequence shown here is derived from an EMBL/GenBank/DDBJ whole genome shotgun (WGS) entry which is preliminary data.</text>
</comment>
<dbReference type="RefSeq" id="WP_397018857.1">
    <property type="nucleotide sequence ID" value="NZ_JBITMB010000001.1"/>
</dbReference>
<dbReference type="PROSITE" id="PS00622">
    <property type="entry name" value="HTH_LUXR_1"/>
    <property type="match status" value="1"/>
</dbReference>
<evidence type="ECO:0000259" key="2">
    <source>
        <dbReference type="PROSITE" id="PS50043"/>
    </source>
</evidence>
<dbReference type="SUPFAM" id="SSF48452">
    <property type="entry name" value="TPR-like"/>
    <property type="match status" value="1"/>
</dbReference>
<feature type="region of interest" description="Disordered" evidence="1">
    <location>
        <begin position="797"/>
        <end position="816"/>
    </location>
</feature>
<dbReference type="InterPro" id="IPR011990">
    <property type="entry name" value="TPR-like_helical_dom_sf"/>
</dbReference>
<accession>A0ABW7ZXR9</accession>
<dbReference type="Gene3D" id="3.40.50.300">
    <property type="entry name" value="P-loop containing nucleotide triphosphate hydrolases"/>
    <property type="match status" value="1"/>
</dbReference>
<organism evidence="3 4">
    <name type="scientific">Nonomuraea indica</name>
    <dbReference type="NCBI Taxonomy" id="1581193"/>
    <lineage>
        <taxon>Bacteria</taxon>
        <taxon>Bacillati</taxon>
        <taxon>Actinomycetota</taxon>
        <taxon>Actinomycetes</taxon>
        <taxon>Streptosporangiales</taxon>
        <taxon>Streptosporangiaceae</taxon>
        <taxon>Nonomuraea</taxon>
    </lineage>
</organism>
<reference evidence="3 4" key="1">
    <citation type="submission" date="2024-10" db="EMBL/GenBank/DDBJ databases">
        <title>The Natural Products Discovery Center: Release of the First 8490 Sequenced Strains for Exploring Actinobacteria Biosynthetic Diversity.</title>
        <authorList>
            <person name="Kalkreuter E."/>
            <person name="Kautsar S.A."/>
            <person name="Yang D."/>
            <person name="Bader C.D."/>
            <person name="Teijaro C.N."/>
            <person name="Fluegel L."/>
            <person name="Davis C.M."/>
            <person name="Simpson J.R."/>
            <person name="Lauterbach L."/>
            <person name="Steele A.D."/>
            <person name="Gui C."/>
            <person name="Meng S."/>
            <person name="Li G."/>
            <person name="Viehrig K."/>
            <person name="Ye F."/>
            <person name="Su P."/>
            <person name="Kiefer A.F."/>
            <person name="Nichols A."/>
            <person name="Cepeda A.J."/>
            <person name="Yan W."/>
            <person name="Fan B."/>
            <person name="Jiang Y."/>
            <person name="Adhikari A."/>
            <person name="Zheng C.-J."/>
            <person name="Schuster L."/>
            <person name="Cowan T.M."/>
            <person name="Smanski M.J."/>
            <person name="Chevrette M.G."/>
            <person name="De Carvalho L.P.S."/>
            <person name="Shen B."/>
        </authorList>
    </citation>
    <scope>NUCLEOTIDE SEQUENCE [LARGE SCALE GENOMIC DNA]</scope>
    <source>
        <strain evidence="3 4">NPDC049503</strain>
    </source>
</reference>
<dbReference type="InterPro" id="IPR036388">
    <property type="entry name" value="WH-like_DNA-bd_sf"/>
</dbReference>
<dbReference type="PANTHER" id="PTHR47691:SF3">
    <property type="entry name" value="HTH-TYPE TRANSCRIPTIONAL REGULATOR RV0890C-RELATED"/>
    <property type="match status" value="1"/>
</dbReference>
<evidence type="ECO:0000313" key="3">
    <source>
        <dbReference type="EMBL" id="MFI7439313.1"/>
    </source>
</evidence>
<keyword evidence="4" id="KW-1185">Reference proteome</keyword>
<dbReference type="Pfam" id="PF13424">
    <property type="entry name" value="TPR_12"/>
    <property type="match status" value="1"/>
</dbReference>
<dbReference type="InterPro" id="IPR027417">
    <property type="entry name" value="P-loop_NTPase"/>
</dbReference>
<name>A0ABW7ZXR9_9ACTN</name>
<dbReference type="EMBL" id="JBITMB010000001">
    <property type="protein sequence ID" value="MFI7439313.1"/>
    <property type="molecule type" value="Genomic_DNA"/>
</dbReference>
<dbReference type="GO" id="GO:0005524">
    <property type="term" value="F:ATP binding"/>
    <property type="evidence" value="ECO:0007669"/>
    <property type="project" value="UniProtKB-KW"/>
</dbReference>
<dbReference type="InterPro" id="IPR000792">
    <property type="entry name" value="Tscrpt_reg_LuxR_C"/>
</dbReference>
<gene>
    <name evidence="3" type="ORF">ACIBP5_05025</name>
</gene>
<dbReference type="Gene3D" id="1.10.10.10">
    <property type="entry name" value="Winged helix-like DNA-binding domain superfamily/Winged helix DNA-binding domain"/>
    <property type="match status" value="1"/>
</dbReference>
<sequence length="816" mass="89128">MTAVTASISTRRQALRLPAEVTSFVGRRHEVAEVRRLLCASRAVTLTGVGGVGKTRLALRVAADLSRDFRGGVWFVELAGVENPDLIAQVVVESLEIRDQSASPPMDVLLQHLRDRQALVILDNCEHLVQECAVLAETLLRASSGLRILSTSREPLGFVGEQTLSVPPLELPGSDRLPAESLARFDAVRLFTERARAVLPTFEVTADNRDVVTRICRRLDGLPLAIELAAVRLRALSVQQLLDRLDDRFRLLTAGSRAVLPRQRTLRALIDWSHSLCSEQERLMWARVSVFAGGLDLDAAEAVCAGDGITREEVLDLVCGLVDKSILLREEHGSRVRYRLLEIIRQYGLERLAEHGEVETFQRRHRDYYRELAAQARRQLFGPAQVAWFARLRLEHANLHTALEHCFAHREEAEAGLTMAADLLYHWITGLSLGEGRRWLERGLAACPRPDEPRARALWAAGWLAVIQADLPSARAMLRESRAIGERLGLDSVLAYVALYDGMVAMFDGDTERAIACYEEALDRHRATGDPVGTVLALIRLSLAYSFRGDSESAIAVGDECLAVADAHGEGWHKAYMMMALGVDVWRQGDLPRATELETQSLRFNRMVDDSLGAGVNLEVLAWIAAAEGRHERAARLLGALDTVWETLGAPLSGYGHLAHYHDECVRLTRKALGPEAFDAAFEQGCRLSDDEALAYALQEEEQGGGSLPGNGSAAGERAPAATGPAGRAAPGAQAPLTRREMEVARLVAQGLTSKEIAAGLVISQRTVDSHIEHILAKLGFHSRSQIAVWVGEQADTADSLEGGGRPGRGKQGGGP</sequence>
<feature type="domain" description="HTH luxR-type" evidence="2">
    <location>
        <begin position="730"/>
        <end position="795"/>
    </location>
</feature>
<keyword evidence="3" id="KW-0067">ATP-binding</keyword>
<dbReference type="PRINTS" id="PR00038">
    <property type="entry name" value="HTHLUXR"/>
</dbReference>
<dbReference type="PROSITE" id="PS50043">
    <property type="entry name" value="HTH_LUXR_2"/>
    <property type="match status" value="1"/>
</dbReference>
<keyword evidence="3" id="KW-0547">Nucleotide-binding</keyword>
<dbReference type="CDD" id="cd06170">
    <property type="entry name" value="LuxR_C_like"/>
    <property type="match status" value="1"/>
</dbReference>
<dbReference type="PANTHER" id="PTHR47691">
    <property type="entry name" value="REGULATOR-RELATED"/>
    <property type="match status" value="1"/>
</dbReference>
<protein>
    <submittedName>
        <fullName evidence="3">ATP-binding protein</fullName>
    </submittedName>
</protein>
<feature type="compositionally biased region" description="Low complexity" evidence="1">
    <location>
        <begin position="714"/>
        <end position="736"/>
    </location>
</feature>
<dbReference type="Pfam" id="PF00196">
    <property type="entry name" value="GerE"/>
    <property type="match status" value="1"/>
</dbReference>
<proteinExistence type="predicted"/>
<dbReference type="SUPFAM" id="SSF46894">
    <property type="entry name" value="C-terminal effector domain of the bipartite response regulators"/>
    <property type="match status" value="1"/>
</dbReference>
<evidence type="ECO:0000256" key="1">
    <source>
        <dbReference type="SAM" id="MobiDB-lite"/>
    </source>
</evidence>
<dbReference type="SUPFAM" id="SSF52540">
    <property type="entry name" value="P-loop containing nucleoside triphosphate hydrolases"/>
    <property type="match status" value="1"/>
</dbReference>
<dbReference type="Pfam" id="PF13401">
    <property type="entry name" value="AAA_22"/>
    <property type="match status" value="1"/>
</dbReference>
<dbReference type="InterPro" id="IPR016032">
    <property type="entry name" value="Sig_transdc_resp-reg_C-effctor"/>
</dbReference>
<dbReference type="PRINTS" id="PR00364">
    <property type="entry name" value="DISEASERSIST"/>
</dbReference>
<feature type="region of interest" description="Disordered" evidence="1">
    <location>
        <begin position="701"/>
        <end position="738"/>
    </location>
</feature>
<dbReference type="SMART" id="SM00421">
    <property type="entry name" value="HTH_LUXR"/>
    <property type="match status" value="1"/>
</dbReference>
<dbReference type="InterPro" id="IPR049945">
    <property type="entry name" value="AAA_22"/>
</dbReference>
<dbReference type="Gene3D" id="1.25.40.10">
    <property type="entry name" value="Tetratricopeptide repeat domain"/>
    <property type="match status" value="1"/>
</dbReference>
<evidence type="ECO:0000313" key="4">
    <source>
        <dbReference type="Proteomes" id="UP001612928"/>
    </source>
</evidence>
<feature type="compositionally biased region" description="Gly residues" evidence="1">
    <location>
        <begin position="802"/>
        <end position="816"/>
    </location>
</feature>